<dbReference type="PANTHER" id="PTHR10094">
    <property type="entry name" value="STEROL CARRIER PROTEIN 2 SCP-2 FAMILY PROTEIN"/>
    <property type="match status" value="1"/>
</dbReference>
<dbReference type="InterPro" id="IPR003033">
    <property type="entry name" value="SCP2_sterol-bd_dom"/>
</dbReference>
<proteinExistence type="predicted"/>
<sequence>MTTKEVFDQLQDRLTQKTNTQLAGSTGVYQFILTGDDAGDYCVRVSPDGARVEAGKANDAGVTITMAAQDFKDLAEGKLNPMSAFMSGKLSVTGDMSMALKLQTLIS</sequence>
<keyword evidence="3" id="KW-1185">Reference proteome</keyword>
<accession>A0A1W1WLA9</accession>
<dbReference type="PANTHER" id="PTHR10094:SF25">
    <property type="entry name" value="SCP2 STEROL-BINDING DOMAIN-CONTAINING PROTEIN 1"/>
    <property type="match status" value="1"/>
</dbReference>
<dbReference type="OrthoDB" id="9804656at2"/>
<dbReference type="STRING" id="28034.BFX07_06310"/>
<reference evidence="3" key="1">
    <citation type="submission" date="2017-04" db="EMBL/GenBank/DDBJ databases">
        <authorList>
            <person name="Varghese N."/>
            <person name="Submissions S."/>
        </authorList>
    </citation>
    <scope>NUCLEOTIDE SEQUENCE [LARGE SCALE GENOMIC DNA]</scope>
    <source>
        <strain evidence="3">DSM 9293</strain>
    </source>
</reference>
<dbReference type="AlphaFoldDB" id="A0A1W1WLA9"/>
<dbReference type="SUPFAM" id="SSF55718">
    <property type="entry name" value="SCP-like"/>
    <property type="match status" value="1"/>
</dbReference>
<evidence type="ECO:0000313" key="2">
    <source>
        <dbReference type="EMBL" id="SMC07077.1"/>
    </source>
</evidence>
<dbReference type="EMBL" id="FWWY01000001">
    <property type="protein sequence ID" value="SMC07077.1"/>
    <property type="molecule type" value="Genomic_DNA"/>
</dbReference>
<evidence type="ECO:0000313" key="3">
    <source>
        <dbReference type="Proteomes" id="UP000192660"/>
    </source>
</evidence>
<evidence type="ECO:0000259" key="1">
    <source>
        <dbReference type="Pfam" id="PF02036"/>
    </source>
</evidence>
<dbReference type="RefSeq" id="WP_020374888.1">
    <property type="nucleotide sequence ID" value="NZ_FWWY01000001.1"/>
</dbReference>
<name>A0A1W1WLA9_SULTA</name>
<protein>
    <submittedName>
        <fullName evidence="2">SCP-2 sterol transfer family protein</fullName>
    </submittedName>
</protein>
<dbReference type="InterPro" id="IPR036527">
    <property type="entry name" value="SCP2_sterol-bd_dom_sf"/>
</dbReference>
<dbReference type="GO" id="GO:0005829">
    <property type="term" value="C:cytosol"/>
    <property type="evidence" value="ECO:0007669"/>
    <property type="project" value="TreeGrafter"/>
</dbReference>
<feature type="domain" description="SCP2" evidence="1">
    <location>
        <begin position="7"/>
        <end position="106"/>
    </location>
</feature>
<dbReference type="Gene3D" id="3.30.1050.10">
    <property type="entry name" value="SCP2 sterol-binding domain"/>
    <property type="match status" value="1"/>
</dbReference>
<gene>
    <name evidence="2" type="ORF">SAMN00768000_3191</name>
</gene>
<dbReference type="Pfam" id="PF02036">
    <property type="entry name" value="SCP2"/>
    <property type="match status" value="1"/>
</dbReference>
<dbReference type="Proteomes" id="UP000192660">
    <property type="component" value="Unassembled WGS sequence"/>
</dbReference>
<organism evidence="2 3">
    <name type="scientific">Sulfobacillus thermosulfidooxidans (strain DSM 9293 / VKM B-1269 / AT-1)</name>
    <dbReference type="NCBI Taxonomy" id="929705"/>
    <lineage>
        <taxon>Bacteria</taxon>
        <taxon>Bacillati</taxon>
        <taxon>Bacillota</taxon>
        <taxon>Clostridia</taxon>
        <taxon>Eubacteriales</taxon>
        <taxon>Clostridiales Family XVII. Incertae Sedis</taxon>
        <taxon>Sulfobacillus</taxon>
    </lineage>
</organism>